<name>A0AAE1DD98_9GAST</name>
<dbReference type="EMBL" id="JAWDGP010004246">
    <property type="protein sequence ID" value="KAK3766217.1"/>
    <property type="molecule type" value="Genomic_DNA"/>
</dbReference>
<evidence type="ECO:0000313" key="1">
    <source>
        <dbReference type="EMBL" id="KAK3766217.1"/>
    </source>
</evidence>
<accession>A0AAE1DD98</accession>
<sequence>MRMKTATSKLDKRKSRICGQVPSFFQLIPKCFFVLSFCRTKKKPRKSKNTHEMLRLKQLGFVHLTKEDKDKELQPTLELDTPRMRVLDHEVKAIRELYSQENGGI</sequence>
<organism evidence="1 2">
    <name type="scientific">Elysia crispata</name>
    <name type="common">lettuce slug</name>
    <dbReference type="NCBI Taxonomy" id="231223"/>
    <lineage>
        <taxon>Eukaryota</taxon>
        <taxon>Metazoa</taxon>
        <taxon>Spiralia</taxon>
        <taxon>Lophotrochozoa</taxon>
        <taxon>Mollusca</taxon>
        <taxon>Gastropoda</taxon>
        <taxon>Heterobranchia</taxon>
        <taxon>Euthyneura</taxon>
        <taxon>Panpulmonata</taxon>
        <taxon>Sacoglossa</taxon>
        <taxon>Placobranchoidea</taxon>
        <taxon>Plakobranchidae</taxon>
        <taxon>Elysia</taxon>
    </lineage>
</organism>
<gene>
    <name evidence="1" type="ORF">RRG08_017658</name>
</gene>
<proteinExistence type="predicted"/>
<keyword evidence="2" id="KW-1185">Reference proteome</keyword>
<reference evidence="1" key="1">
    <citation type="journal article" date="2023" name="G3 (Bethesda)">
        <title>A reference genome for the long-term kleptoplast-retaining sea slug Elysia crispata morphotype clarki.</title>
        <authorList>
            <person name="Eastman K.E."/>
            <person name="Pendleton A.L."/>
            <person name="Shaikh M.A."/>
            <person name="Suttiyut T."/>
            <person name="Ogas R."/>
            <person name="Tomko P."/>
            <person name="Gavelis G."/>
            <person name="Widhalm J.R."/>
            <person name="Wisecaver J.H."/>
        </authorList>
    </citation>
    <scope>NUCLEOTIDE SEQUENCE</scope>
    <source>
        <strain evidence="1">ECLA1</strain>
    </source>
</reference>
<protein>
    <submittedName>
        <fullName evidence="1">Uncharacterized protein</fullName>
    </submittedName>
</protein>
<dbReference type="Proteomes" id="UP001283361">
    <property type="component" value="Unassembled WGS sequence"/>
</dbReference>
<evidence type="ECO:0000313" key="2">
    <source>
        <dbReference type="Proteomes" id="UP001283361"/>
    </source>
</evidence>
<dbReference type="AlphaFoldDB" id="A0AAE1DD98"/>
<comment type="caution">
    <text evidence="1">The sequence shown here is derived from an EMBL/GenBank/DDBJ whole genome shotgun (WGS) entry which is preliminary data.</text>
</comment>